<dbReference type="PANTHER" id="PTHR31793">
    <property type="entry name" value="4-HYDROXYBENZOYL-COA THIOESTERASE FAMILY MEMBER"/>
    <property type="match status" value="1"/>
</dbReference>
<name>N1WE34_9LEPT</name>
<dbReference type="STRING" id="1218591.LEP1GSC199_0553"/>
<dbReference type="GO" id="GO:0047617">
    <property type="term" value="F:fatty acyl-CoA hydrolase activity"/>
    <property type="evidence" value="ECO:0007669"/>
    <property type="project" value="TreeGrafter"/>
</dbReference>
<dbReference type="EMBL" id="AOGY02000011">
    <property type="protein sequence ID" value="EMY71640.1"/>
    <property type="molecule type" value="Genomic_DNA"/>
</dbReference>
<accession>N1WE34</accession>
<dbReference type="Proteomes" id="UP000012227">
    <property type="component" value="Unassembled WGS sequence"/>
</dbReference>
<gene>
    <name evidence="2" type="ORF">LEP1GSC199_0553</name>
</gene>
<dbReference type="InterPro" id="IPR029069">
    <property type="entry name" value="HotDog_dom_sf"/>
</dbReference>
<sequence>MSSKSQVNSTLPFVWNQKKGGMSQIFRKTLTTHHFDLDWNRHVTSRTYERFAYDARCEVLKEFGYPIEQMLSTNISYIPGSTYVRFLSQQFVNAKITVESQVYRMDQGILFWKQTILGGDGKKACELETTSRLVQDGKNIIIAAIPEINVIIPYEFTIHPKPTMQNTVEHDYYIPFSDMNCFWNLPSDAIWKVFEEGRFLFFKEIVDLNLIKETDSTTFFMGGEIIIHKQPDPGSHVKILSWIESFEKIRFYFRQDIVDLKGNLLVSMKDEQLFVSLSTSRPRRAPAAFFDKIERFIE</sequence>
<dbReference type="CDD" id="cd00586">
    <property type="entry name" value="4HBT"/>
    <property type="match status" value="1"/>
</dbReference>
<evidence type="ECO:0000313" key="3">
    <source>
        <dbReference type="Proteomes" id="UP000012227"/>
    </source>
</evidence>
<dbReference type="PANTHER" id="PTHR31793:SF37">
    <property type="entry name" value="ACYL-COA THIOESTER HYDROLASE YBGC"/>
    <property type="match status" value="1"/>
</dbReference>
<comment type="caution">
    <text evidence="2">The sequence shown here is derived from an EMBL/GenBank/DDBJ whole genome shotgun (WGS) entry which is preliminary data.</text>
</comment>
<dbReference type="Gene3D" id="3.10.129.10">
    <property type="entry name" value="Hotdog Thioesterase"/>
    <property type="match status" value="2"/>
</dbReference>
<reference evidence="2 3" key="1">
    <citation type="submission" date="2013-03" db="EMBL/GenBank/DDBJ databases">
        <authorList>
            <person name="Harkins D.M."/>
            <person name="Durkin A.S."/>
            <person name="Brinkac L.M."/>
            <person name="Haft D.H."/>
            <person name="Selengut J.D."/>
            <person name="Sanka R."/>
            <person name="DePew J."/>
            <person name="Purushe J."/>
            <person name="Galloway R.L."/>
            <person name="Vinetz J.M."/>
            <person name="Sutton G.G."/>
            <person name="Nierman W.C."/>
            <person name="Fouts D.E."/>
        </authorList>
    </citation>
    <scope>NUCLEOTIDE SEQUENCE [LARGE SCALE GENOMIC DNA]</scope>
    <source>
        <strain evidence="2 3">Waz Holland</strain>
    </source>
</reference>
<organism evidence="2 3">
    <name type="scientific">Leptospira vanthielii serovar Holland str. Waz Holland = ATCC 700522</name>
    <dbReference type="NCBI Taxonomy" id="1218591"/>
    <lineage>
        <taxon>Bacteria</taxon>
        <taxon>Pseudomonadati</taxon>
        <taxon>Spirochaetota</taxon>
        <taxon>Spirochaetia</taxon>
        <taxon>Leptospirales</taxon>
        <taxon>Leptospiraceae</taxon>
        <taxon>Leptospira</taxon>
    </lineage>
</organism>
<dbReference type="Pfam" id="PF13279">
    <property type="entry name" value="4HBT_2"/>
    <property type="match status" value="1"/>
</dbReference>
<dbReference type="InterPro" id="IPR050563">
    <property type="entry name" value="4-hydroxybenzoyl-CoA_TE"/>
</dbReference>
<evidence type="ECO:0000313" key="2">
    <source>
        <dbReference type="EMBL" id="EMY71640.1"/>
    </source>
</evidence>
<proteinExistence type="predicted"/>
<dbReference type="SUPFAM" id="SSF54637">
    <property type="entry name" value="Thioesterase/thiol ester dehydrase-isomerase"/>
    <property type="match status" value="2"/>
</dbReference>
<evidence type="ECO:0000256" key="1">
    <source>
        <dbReference type="ARBA" id="ARBA00022801"/>
    </source>
</evidence>
<protein>
    <submittedName>
        <fullName evidence="2">Thioesterase-like family protein</fullName>
    </submittedName>
</protein>
<dbReference type="AlphaFoldDB" id="N1WE34"/>
<keyword evidence="1" id="KW-0378">Hydrolase</keyword>